<gene>
    <name evidence="1" type="ORF">MILVUS5_LOCUS36528</name>
</gene>
<evidence type="ECO:0000313" key="2">
    <source>
        <dbReference type="Proteomes" id="UP001177021"/>
    </source>
</evidence>
<dbReference type="Proteomes" id="UP001177021">
    <property type="component" value="Unassembled WGS sequence"/>
</dbReference>
<proteinExistence type="predicted"/>
<dbReference type="EMBL" id="CASHSV030000716">
    <property type="protein sequence ID" value="CAJ2672990.1"/>
    <property type="molecule type" value="Genomic_DNA"/>
</dbReference>
<keyword evidence="2" id="KW-1185">Reference proteome</keyword>
<evidence type="ECO:0000313" key="1">
    <source>
        <dbReference type="EMBL" id="CAJ2672990.1"/>
    </source>
</evidence>
<accession>A0ACB0LTV6</accession>
<protein>
    <submittedName>
        <fullName evidence="1">Uncharacterized protein</fullName>
    </submittedName>
</protein>
<name>A0ACB0LTV6_TRIPR</name>
<comment type="caution">
    <text evidence="1">The sequence shown here is derived from an EMBL/GenBank/DDBJ whole genome shotgun (WGS) entry which is preliminary data.</text>
</comment>
<reference evidence="1" key="1">
    <citation type="submission" date="2023-10" db="EMBL/GenBank/DDBJ databases">
        <authorList>
            <person name="Rodriguez Cubillos JULIANA M."/>
            <person name="De Vega J."/>
        </authorList>
    </citation>
    <scope>NUCLEOTIDE SEQUENCE</scope>
</reference>
<sequence length="488" mass="54801">MNAPTTTNYNFLDDGINPFLTTQVYTTSPPTSSPNITITQPPSSATQQTPPPQTTNQTTFSPSITSSAQQPTPTTQTTTSSTQTTPTTSSPSTQTSFSPPAPHSPQMTTRAQHGIFKPRKLFNLHTSTHQSISPLPTNPIDALNDHNWKMAMKDEYDALIENKTWELVPRPSNANVIRSLWIFRHKKKSDGSFERYKARLVDVKNGFLHGNLDETVYMHQPPGFRNPRYPEHVCLLKKSLYGLKQAPRAWYQRFTDYVAKLGFSHSISDHSLFIYHHGNDTAYILLYVDDIILTASSDALRDSIMSQLSSEFAMKDLGPLSYFLGISVTKHTSGLFLSQKKYAEEIIERAGMSSCKSSPTPVDTKAKLSGSSGNPYHDPTEYRSLADALQYLTFTRPDISYAVQQVCLFMHDPKTQHMSALKHIIRYIHGTLDFGLHLYPSSISKLVSYTDADWAGCPDTRIHLWLLCLSWGQFDFMVCQTPTHSFSV</sequence>
<organism evidence="1 2">
    <name type="scientific">Trifolium pratense</name>
    <name type="common">Red clover</name>
    <dbReference type="NCBI Taxonomy" id="57577"/>
    <lineage>
        <taxon>Eukaryota</taxon>
        <taxon>Viridiplantae</taxon>
        <taxon>Streptophyta</taxon>
        <taxon>Embryophyta</taxon>
        <taxon>Tracheophyta</taxon>
        <taxon>Spermatophyta</taxon>
        <taxon>Magnoliopsida</taxon>
        <taxon>eudicotyledons</taxon>
        <taxon>Gunneridae</taxon>
        <taxon>Pentapetalae</taxon>
        <taxon>rosids</taxon>
        <taxon>fabids</taxon>
        <taxon>Fabales</taxon>
        <taxon>Fabaceae</taxon>
        <taxon>Papilionoideae</taxon>
        <taxon>50 kb inversion clade</taxon>
        <taxon>NPAAA clade</taxon>
        <taxon>Hologalegina</taxon>
        <taxon>IRL clade</taxon>
        <taxon>Trifolieae</taxon>
        <taxon>Trifolium</taxon>
    </lineage>
</organism>